<protein>
    <submittedName>
        <fullName evidence="3">Dabb family protein</fullName>
    </submittedName>
</protein>
<dbReference type="SUPFAM" id="SSF54909">
    <property type="entry name" value="Dimeric alpha+beta barrel"/>
    <property type="match status" value="1"/>
</dbReference>
<evidence type="ECO:0000256" key="1">
    <source>
        <dbReference type="ARBA" id="ARBA00011738"/>
    </source>
</evidence>
<dbReference type="Gene3D" id="3.30.70.100">
    <property type="match status" value="1"/>
</dbReference>
<keyword evidence="4" id="KW-1185">Reference proteome</keyword>
<feature type="domain" description="Stress-response A/B barrel" evidence="2">
    <location>
        <begin position="2"/>
        <end position="95"/>
    </location>
</feature>
<accession>A0ABW0TGU7</accession>
<gene>
    <name evidence="3" type="ORF">ACFPRA_03135</name>
</gene>
<organism evidence="3 4">
    <name type="scientific">Sporosarcina soli</name>
    <dbReference type="NCBI Taxonomy" id="334736"/>
    <lineage>
        <taxon>Bacteria</taxon>
        <taxon>Bacillati</taxon>
        <taxon>Bacillota</taxon>
        <taxon>Bacilli</taxon>
        <taxon>Bacillales</taxon>
        <taxon>Caryophanaceae</taxon>
        <taxon>Sporosarcina</taxon>
    </lineage>
</organism>
<dbReference type="InterPro" id="IPR011008">
    <property type="entry name" value="Dimeric_a/b-barrel"/>
</dbReference>
<proteinExistence type="predicted"/>
<dbReference type="InterPro" id="IPR013097">
    <property type="entry name" value="Dabb"/>
</dbReference>
<evidence type="ECO:0000313" key="3">
    <source>
        <dbReference type="EMBL" id="MFC5587901.1"/>
    </source>
</evidence>
<dbReference type="PANTHER" id="PTHR33178">
    <property type="match status" value="1"/>
</dbReference>
<evidence type="ECO:0000259" key="2">
    <source>
        <dbReference type="PROSITE" id="PS51502"/>
    </source>
</evidence>
<name>A0ABW0TGU7_9BACL</name>
<dbReference type="PROSITE" id="PS51502">
    <property type="entry name" value="S_R_A_B_BARREL"/>
    <property type="match status" value="1"/>
</dbReference>
<dbReference type="RefSeq" id="WP_381430646.1">
    <property type="nucleotide sequence ID" value="NZ_JBHSNO010000002.1"/>
</dbReference>
<dbReference type="Proteomes" id="UP001596109">
    <property type="component" value="Unassembled WGS sequence"/>
</dbReference>
<dbReference type="EMBL" id="JBHSNO010000002">
    <property type="protein sequence ID" value="MFC5587901.1"/>
    <property type="molecule type" value="Genomic_DNA"/>
</dbReference>
<dbReference type="PANTHER" id="PTHR33178:SF10">
    <property type="entry name" value="STRESS-RESPONSE A_B BARREL DOMAIN-CONTAINING PROTEIN"/>
    <property type="match status" value="1"/>
</dbReference>
<dbReference type="Pfam" id="PF07876">
    <property type="entry name" value="Dabb"/>
    <property type="match status" value="1"/>
</dbReference>
<comment type="subunit">
    <text evidence="1">Homodimer.</text>
</comment>
<dbReference type="SMART" id="SM00886">
    <property type="entry name" value="Dabb"/>
    <property type="match status" value="1"/>
</dbReference>
<evidence type="ECO:0000313" key="4">
    <source>
        <dbReference type="Proteomes" id="UP001596109"/>
    </source>
</evidence>
<dbReference type="InterPro" id="IPR044662">
    <property type="entry name" value="HS1/DABB1-like"/>
</dbReference>
<comment type="caution">
    <text evidence="3">The sequence shown here is derived from an EMBL/GenBank/DDBJ whole genome shotgun (WGS) entry which is preliminary data.</text>
</comment>
<sequence length="97" mass="11106">MFEHIVLLKFSTGTTPEQIDELICRTKRLKEWIPGIADIQQGHNFSKRNQGYQVGLTVRFESGHALEQYGPHPKHQEVLAYAKEIGLVDSIIVDFEL</sequence>
<reference evidence="4" key="1">
    <citation type="journal article" date="2019" name="Int. J. Syst. Evol. Microbiol.">
        <title>The Global Catalogue of Microorganisms (GCM) 10K type strain sequencing project: providing services to taxonomists for standard genome sequencing and annotation.</title>
        <authorList>
            <consortium name="The Broad Institute Genomics Platform"/>
            <consortium name="The Broad Institute Genome Sequencing Center for Infectious Disease"/>
            <person name="Wu L."/>
            <person name="Ma J."/>
        </authorList>
    </citation>
    <scope>NUCLEOTIDE SEQUENCE [LARGE SCALE GENOMIC DNA]</scope>
    <source>
        <strain evidence="4">CGMCC 4.1434</strain>
    </source>
</reference>